<dbReference type="GO" id="GO:0016020">
    <property type="term" value="C:membrane"/>
    <property type="evidence" value="ECO:0007669"/>
    <property type="project" value="UniProtKB-SubCell"/>
</dbReference>
<dbReference type="EMBL" id="AWSO01002245">
    <property type="protein sequence ID" value="ESK81782.1"/>
    <property type="molecule type" value="Genomic_DNA"/>
</dbReference>
<evidence type="ECO:0000256" key="2">
    <source>
        <dbReference type="ARBA" id="ARBA00022676"/>
    </source>
</evidence>
<dbReference type="AlphaFoldDB" id="V2WJL9"/>
<keyword evidence="4 9" id="KW-0812">Transmembrane</keyword>
<keyword evidence="2" id="KW-0328">Glycosyltransferase</keyword>
<dbReference type="PANTHER" id="PTHR47844:SF1">
    <property type="entry name" value="EXOSTOSIN-LIKE 2"/>
    <property type="match status" value="1"/>
</dbReference>
<dbReference type="KEGG" id="mrr:Moror_5364"/>
<evidence type="ECO:0000256" key="4">
    <source>
        <dbReference type="ARBA" id="ARBA00022692"/>
    </source>
</evidence>
<sequence length="157" mass="17027">MSDKRNIILSYIVWLSLTRTAKLLPHLWRRPQDIIYVPAFILFGYYFAVMKFSFFFDWLRRLAGTRAGISDASIATAALEKQNAAVAPLHENEKYPEPPYMNRGRGGGGGGGDGVSPFGSGSGSTYVGSGSGSGTGKHEAIGVGIRRRGEYDVEAGY</sequence>
<dbReference type="STRING" id="1381753.V2WJL9"/>
<evidence type="ECO:0000256" key="1">
    <source>
        <dbReference type="ARBA" id="ARBA00004370"/>
    </source>
</evidence>
<evidence type="ECO:0000313" key="10">
    <source>
        <dbReference type="EMBL" id="ESK81782.1"/>
    </source>
</evidence>
<feature type="region of interest" description="Disordered" evidence="8">
    <location>
        <begin position="95"/>
        <end position="115"/>
    </location>
</feature>
<keyword evidence="3" id="KW-0808">Transferase</keyword>
<dbReference type="Proteomes" id="UP000017559">
    <property type="component" value="Unassembled WGS sequence"/>
</dbReference>
<evidence type="ECO:0000256" key="5">
    <source>
        <dbReference type="ARBA" id="ARBA00022989"/>
    </source>
</evidence>
<keyword evidence="5 9" id="KW-1133">Transmembrane helix</keyword>
<organism evidence="10 11">
    <name type="scientific">Moniliophthora roreri (strain MCA 2997)</name>
    <name type="common">Cocoa frosty pod rot fungus</name>
    <name type="synonym">Crinipellis roreri</name>
    <dbReference type="NCBI Taxonomy" id="1381753"/>
    <lineage>
        <taxon>Eukaryota</taxon>
        <taxon>Fungi</taxon>
        <taxon>Dikarya</taxon>
        <taxon>Basidiomycota</taxon>
        <taxon>Agaricomycotina</taxon>
        <taxon>Agaricomycetes</taxon>
        <taxon>Agaricomycetidae</taxon>
        <taxon>Agaricales</taxon>
        <taxon>Marasmiineae</taxon>
        <taxon>Marasmiaceae</taxon>
        <taxon>Moniliophthora</taxon>
    </lineage>
</organism>
<keyword evidence="11" id="KW-1185">Reference proteome</keyword>
<reference evidence="10 11" key="1">
    <citation type="journal article" date="2014" name="BMC Genomics">
        <title>Genome and secretome analysis of the hemibiotrophic fungal pathogen, Moniliophthora roreri, which causes frosty pod rot disease of cacao: mechanisms of the biotrophic and necrotrophic phases.</title>
        <authorList>
            <person name="Meinhardt L.W."/>
            <person name="Costa G.G.L."/>
            <person name="Thomazella D.P.T."/>
            <person name="Teixeira P.J.P.L."/>
            <person name="Carazzolle M.F."/>
            <person name="Schuster S.C."/>
            <person name="Carlson J.E."/>
            <person name="Guiltinan M.J."/>
            <person name="Mieczkowski P."/>
            <person name="Farmer A."/>
            <person name="Ramaraj T."/>
            <person name="Crozier J."/>
            <person name="Davis R.E."/>
            <person name="Shao J."/>
            <person name="Melnick R.L."/>
            <person name="Pereira G.A.G."/>
            <person name="Bailey B.A."/>
        </authorList>
    </citation>
    <scope>NUCLEOTIDE SEQUENCE [LARGE SCALE GENOMIC DNA]</scope>
    <source>
        <strain evidence="10 11">MCA 2997</strain>
    </source>
</reference>
<feature type="compositionally biased region" description="Gly residues" evidence="8">
    <location>
        <begin position="104"/>
        <end position="114"/>
    </location>
</feature>
<protein>
    <submittedName>
        <fullName evidence="10">Glycosyltransferase family 2 protein</fullName>
    </submittedName>
</protein>
<feature type="transmembrane region" description="Helical" evidence="9">
    <location>
        <begin position="7"/>
        <end position="28"/>
    </location>
</feature>
<accession>V2WJL9</accession>
<keyword evidence="6 9" id="KW-0472">Membrane</keyword>
<evidence type="ECO:0000256" key="6">
    <source>
        <dbReference type="ARBA" id="ARBA00023136"/>
    </source>
</evidence>
<keyword evidence="7" id="KW-0325">Glycoprotein</keyword>
<dbReference type="GO" id="GO:0016757">
    <property type="term" value="F:glycosyltransferase activity"/>
    <property type="evidence" value="ECO:0007669"/>
    <property type="project" value="UniProtKB-KW"/>
</dbReference>
<dbReference type="HOGENOM" id="CLU_1678378_0_0_1"/>
<comment type="subcellular location">
    <subcellularLocation>
        <location evidence="1">Membrane</location>
    </subcellularLocation>
</comment>
<dbReference type="PANTHER" id="PTHR47844">
    <property type="entry name" value="SYNTHASE CPS1, PUTATIVE (AFU_ORTHOLOGUE AFUA_7G02500)-RELATED"/>
    <property type="match status" value="1"/>
</dbReference>
<name>V2WJL9_MONRO</name>
<proteinExistence type="predicted"/>
<evidence type="ECO:0000256" key="9">
    <source>
        <dbReference type="SAM" id="Phobius"/>
    </source>
</evidence>
<evidence type="ECO:0000256" key="7">
    <source>
        <dbReference type="ARBA" id="ARBA00023180"/>
    </source>
</evidence>
<comment type="caution">
    <text evidence="10">The sequence shown here is derived from an EMBL/GenBank/DDBJ whole genome shotgun (WGS) entry which is preliminary data.</text>
</comment>
<evidence type="ECO:0000256" key="3">
    <source>
        <dbReference type="ARBA" id="ARBA00022679"/>
    </source>
</evidence>
<dbReference type="OrthoDB" id="3059882at2759"/>
<evidence type="ECO:0000313" key="11">
    <source>
        <dbReference type="Proteomes" id="UP000017559"/>
    </source>
</evidence>
<feature type="transmembrane region" description="Helical" evidence="9">
    <location>
        <begin position="34"/>
        <end position="56"/>
    </location>
</feature>
<dbReference type="InterPro" id="IPR052427">
    <property type="entry name" value="Glycosyltrans_GT2/GT47"/>
</dbReference>
<gene>
    <name evidence="10" type="ORF">Moror_5364</name>
</gene>
<evidence type="ECO:0000256" key="8">
    <source>
        <dbReference type="SAM" id="MobiDB-lite"/>
    </source>
</evidence>